<evidence type="ECO:0000313" key="2">
    <source>
        <dbReference type="EMBL" id="MBA8989683.1"/>
    </source>
</evidence>
<feature type="signal peptide" evidence="1">
    <location>
        <begin position="1"/>
        <end position="31"/>
    </location>
</feature>
<dbReference type="Gene3D" id="2.60.40.10">
    <property type="entry name" value="Immunoglobulins"/>
    <property type="match status" value="1"/>
</dbReference>
<reference evidence="2 3" key="1">
    <citation type="submission" date="2020-07" db="EMBL/GenBank/DDBJ databases">
        <title>Above-ground endophytic microbial communities from plants in different locations in the United States.</title>
        <authorList>
            <person name="Frank C."/>
        </authorList>
    </citation>
    <scope>NUCLEOTIDE SEQUENCE [LARGE SCALE GENOMIC DNA]</scope>
    <source>
        <strain evidence="2 3">WPL5_2</strain>
    </source>
</reference>
<name>A0AAW3T3V8_9MICO</name>
<organism evidence="2 3">
    <name type="scientific">Curtobacterium pusillum</name>
    <dbReference type="NCBI Taxonomy" id="69373"/>
    <lineage>
        <taxon>Bacteria</taxon>
        <taxon>Bacillati</taxon>
        <taxon>Actinomycetota</taxon>
        <taxon>Actinomycetes</taxon>
        <taxon>Micrococcales</taxon>
        <taxon>Microbacteriaceae</taxon>
        <taxon>Curtobacterium</taxon>
    </lineage>
</organism>
<evidence type="ECO:0008006" key="4">
    <source>
        <dbReference type="Google" id="ProtNLM"/>
    </source>
</evidence>
<proteinExistence type="predicted"/>
<accession>A0AAW3T3V8</accession>
<dbReference type="GO" id="GO:0005975">
    <property type="term" value="P:carbohydrate metabolic process"/>
    <property type="evidence" value="ECO:0007669"/>
    <property type="project" value="UniProtKB-ARBA"/>
</dbReference>
<dbReference type="AlphaFoldDB" id="A0AAW3T3V8"/>
<evidence type="ECO:0000313" key="3">
    <source>
        <dbReference type="Proteomes" id="UP000590225"/>
    </source>
</evidence>
<gene>
    <name evidence="2" type="ORF">FHW23_000915</name>
</gene>
<protein>
    <recommendedName>
        <fullName evidence="4">Bacterial Ig domain-containing protein</fullName>
    </recommendedName>
</protein>
<dbReference type="InterPro" id="IPR013783">
    <property type="entry name" value="Ig-like_fold"/>
</dbReference>
<comment type="caution">
    <text evidence="2">The sequence shown here is derived from an EMBL/GenBank/DDBJ whole genome shotgun (WGS) entry which is preliminary data.</text>
</comment>
<sequence>MVNSPGRRFGGIAFGLAVTASPLLGLPSVAAASADATDGRVVPFVLERANGEHDEKVYYGKGSVSFAKSAIQDRTWDESVGTTMAVTVPERGERGNIRAVDELIAGEAGRCLAVARYTMSWTTEACTPEHDFLRAADGSLRHIGTGEYLTASGSGSAALLYTSVREQDKATFVGDEGRSEVPGRPGFPVAHVAGNKTTITWSAPQVGGKPDLYQIKLDDGAWQGAPGVEASFTFLDVPVGSHKVTLKAQNSSGTSRDWTTVFFVMETAVDEVDGEKGIARVYGRAPGGAEIRVAGDRIATADPSGAWSGEVAADAVRSSEDVRFDSFVSGRLVTSKSIAIDFDGASDRRFELESPAEGGTATRTDGTVEFVGSGQPGAKVNVAYGSELTPTNADAEGRWAVRVKLPAGSVRAVVWYRSADGAETTQHPVQFTVVGDSERPFELESPTAGGTATRTDGLVEFAGSGAPGARVSVAHGSKLSSTNADADGRWKVRAELPAGSVRAAVWYRSADGAETTQHPVQFTVVDGDESGQPFSVTKPGDDGVVELGTSRIDLTGSGADGATVEVQGPGKPVAKTTVADGAWSVPVELVEGDNQLAVRYTAPGAEKPVEQTVPVRLTPYPKSIEVTSDKTYVPGEFVELHGTAEPLSGFVMYDSLYPKGEDTIVRVDKDGNWSWRSVKPSTGTHTVYTATATLGEHGRFPIDLHARNFASEVTITSDPTYTPGEQAVLRGTSEPGKRFLLRFQYGQFADNLTVDVSETGEWEARTRRPVPSGDVEVLITAAKGEVSGTTLTPAG</sequence>
<dbReference type="EMBL" id="JACGXP010000001">
    <property type="protein sequence ID" value="MBA8989683.1"/>
    <property type="molecule type" value="Genomic_DNA"/>
</dbReference>
<evidence type="ECO:0000256" key="1">
    <source>
        <dbReference type="SAM" id="SignalP"/>
    </source>
</evidence>
<dbReference type="CDD" id="cd00146">
    <property type="entry name" value="PKD"/>
    <property type="match status" value="1"/>
</dbReference>
<dbReference type="Proteomes" id="UP000590225">
    <property type="component" value="Unassembled WGS sequence"/>
</dbReference>
<keyword evidence="1" id="KW-0732">Signal</keyword>
<dbReference type="RefSeq" id="WP_182515301.1">
    <property type="nucleotide sequence ID" value="NZ_JACGXP010000001.1"/>
</dbReference>
<feature type="chain" id="PRO_5043722223" description="Bacterial Ig domain-containing protein" evidence="1">
    <location>
        <begin position="32"/>
        <end position="795"/>
    </location>
</feature>